<feature type="region of interest" description="Disordered" evidence="3">
    <location>
        <begin position="622"/>
        <end position="669"/>
    </location>
</feature>
<gene>
    <name evidence="4" type="ORF">CLUP02_17085</name>
</gene>
<dbReference type="EMBL" id="CP019481">
    <property type="protein sequence ID" value="UQC91549.1"/>
    <property type="molecule type" value="Genomic_DNA"/>
</dbReference>
<dbReference type="AlphaFoldDB" id="A0A9Q8T961"/>
<comment type="similarity">
    <text evidence="1">Belongs to the short-chain dehydrogenases/reductases (SDR) family.</text>
</comment>
<keyword evidence="5" id="KW-1185">Reference proteome</keyword>
<dbReference type="KEGG" id="clup:CLUP02_17085"/>
<dbReference type="InterPro" id="IPR002347">
    <property type="entry name" value="SDR_fam"/>
</dbReference>
<evidence type="ECO:0000313" key="4">
    <source>
        <dbReference type="EMBL" id="UQC91549.1"/>
    </source>
</evidence>
<evidence type="ECO:0000256" key="2">
    <source>
        <dbReference type="ARBA" id="ARBA00023002"/>
    </source>
</evidence>
<feature type="region of interest" description="Disordered" evidence="3">
    <location>
        <begin position="245"/>
        <end position="295"/>
    </location>
</feature>
<dbReference type="RefSeq" id="XP_049153147.1">
    <property type="nucleotide sequence ID" value="XM_049296000.1"/>
</dbReference>
<dbReference type="PANTHER" id="PTHR24320">
    <property type="entry name" value="RETINOL DEHYDROGENASE"/>
    <property type="match status" value="1"/>
</dbReference>
<dbReference type="GO" id="GO:0016491">
    <property type="term" value="F:oxidoreductase activity"/>
    <property type="evidence" value="ECO:0007669"/>
    <property type="project" value="UniProtKB-KW"/>
</dbReference>
<dbReference type="Pfam" id="PF00106">
    <property type="entry name" value="adh_short"/>
    <property type="match status" value="1"/>
</dbReference>
<feature type="compositionally biased region" description="Low complexity" evidence="3">
    <location>
        <begin position="276"/>
        <end position="292"/>
    </location>
</feature>
<feature type="compositionally biased region" description="Low complexity" evidence="3">
    <location>
        <begin position="646"/>
        <end position="655"/>
    </location>
</feature>
<organism evidence="4 5">
    <name type="scientific">Colletotrichum lupini</name>
    <dbReference type="NCBI Taxonomy" id="145971"/>
    <lineage>
        <taxon>Eukaryota</taxon>
        <taxon>Fungi</taxon>
        <taxon>Dikarya</taxon>
        <taxon>Ascomycota</taxon>
        <taxon>Pezizomycotina</taxon>
        <taxon>Sordariomycetes</taxon>
        <taxon>Hypocreomycetidae</taxon>
        <taxon>Glomerellales</taxon>
        <taxon>Glomerellaceae</taxon>
        <taxon>Colletotrichum</taxon>
        <taxon>Colletotrichum acutatum species complex</taxon>
    </lineage>
</organism>
<dbReference type="GeneID" id="73351010"/>
<evidence type="ECO:0000313" key="5">
    <source>
        <dbReference type="Proteomes" id="UP000830671"/>
    </source>
</evidence>
<dbReference type="Proteomes" id="UP000830671">
    <property type="component" value="Chromosome 9"/>
</dbReference>
<dbReference type="PANTHER" id="PTHR24320:SF154">
    <property type="entry name" value="OXIDOREDUCTASE, SHORT-CHAIN DEHYDROGENASE_REDUCTASE FAMILY (AFU_ORTHOLOGUE AFUA_2G04560)"/>
    <property type="match status" value="1"/>
</dbReference>
<name>A0A9Q8T961_9PEZI</name>
<dbReference type="SUPFAM" id="SSF51735">
    <property type="entry name" value="NAD(P)-binding Rossmann-fold domains"/>
    <property type="match status" value="1"/>
</dbReference>
<dbReference type="InterPro" id="IPR036291">
    <property type="entry name" value="NAD(P)-bd_dom_sf"/>
</dbReference>
<keyword evidence="2" id="KW-0560">Oxidoreductase</keyword>
<evidence type="ECO:0000256" key="1">
    <source>
        <dbReference type="ARBA" id="ARBA00006484"/>
    </source>
</evidence>
<feature type="compositionally biased region" description="Polar residues" evidence="3">
    <location>
        <begin position="254"/>
        <end position="263"/>
    </location>
</feature>
<sequence>MQTAYTHDSLIQQEIYDLQVRFQWGNIHRRRRNMVNGTVVNQIPQQLLPLGQEVILPLERLHILLQSRLTWIKSEIPTGSARRIVTEYLADTTNISSEVLGFLETMVALFVYEKDMHDPTPDIPSLEGKVIFITGGESVEFPFFQLSLQCSICSFQREQGLFSYSSIAKAQDYDLTSCDIDVQLDIAKSFPDSRMSSMPPHLHHSTLSHVSCDIFLHSLAFPPRWSWRYIPSMRITQDAVDVIKKESPSPPKLHTSSNTCSPSTHRHKTSPHPQHTNPRPTTTITSTDGTNNHIGTAGLGKSTILALLAHNPSHIYFSGRSHASAKALIDAAASSSSSPAPPPLTFVPLDQTSLPSIRAAIKKHFTHTRLDILINNAGIMAGAPGLSADGYEIQFATNHLGHAMVVRELLTVLLRTAGGSGSSSSDGGGGGDDDDAPADVRIINLTSVGYQAHPRDGISFETLGTTQTGPPVLGQWIRYGQSKLANILFTRELARRHPSITTLAIHPGVVDTGLVTNQSRLNRLFVYLPQTIMGSSVLTPEQGCWNQVWAAAAAKKTDLVNGGFYMPVGHLADDKLDKVATDGELAGRLWRWTEDVLDRVEPCKQTVRSLLVIQTVHQRSEYISGPRSGGPASQFPGSGAGGPAGAGLISIAGPGRSMSRSRNWHQERYTGRRDKIAQYHFAIDRTLDVPPGASPRPPIQCHLTPPRRRRATPSSLPIIGISPLQESQQIIPHPSDVQWTTYQTLDRFRRSTPASRRNYGRSYHLLTWSRLLNVTSRGMACNARPLPNSQSLMFRRSTGSACRLQRTEAYPAKRQFHRRQTRTAP</sequence>
<dbReference type="PRINTS" id="PR00080">
    <property type="entry name" value="SDRFAMILY"/>
</dbReference>
<evidence type="ECO:0000256" key="3">
    <source>
        <dbReference type="SAM" id="MobiDB-lite"/>
    </source>
</evidence>
<feature type="region of interest" description="Disordered" evidence="3">
    <location>
        <begin position="687"/>
        <end position="714"/>
    </location>
</feature>
<protein>
    <submittedName>
        <fullName evidence="4">Short-chain dehydrogenase/reductase family Oxidoreductase</fullName>
    </submittedName>
</protein>
<accession>A0A9Q8T961</accession>
<dbReference type="PRINTS" id="PR00081">
    <property type="entry name" value="GDHRDH"/>
</dbReference>
<dbReference type="Gene3D" id="3.40.50.720">
    <property type="entry name" value="NAD(P)-binding Rossmann-like Domain"/>
    <property type="match status" value="1"/>
</dbReference>
<proteinExistence type="inferred from homology"/>
<reference evidence="4" key="1">
    <citation type="journal article" date="2021" name="Mol. Plant Microbe Interact.">
        <title>Complete Genome Sequence of the Plant-Pathogenic Fungus Colletotrichum lupini.</title>
        <authorList>
            <person name="Baroncelli R."/>
            <person name="Pensec F."/>
            <person name="Da Lio D."/>
            <person name="Boufleur T."/>
            <person name="Vicente I."/>
            <person name="Sarrocco S."/>
            <person name="Picot A."/>
            <person name="Baraldi E."/>
            <person name="Sukno S."/>
            <person name="Thon M."/>
            <person name="Le Floch G."/>
        </authorList>
    </citation>
    <scope>NUCLEOTIDE SEQUENCE</scope>
    <source>
        <strain evidence="4">IMI 504893</strain>
    </source>
</reference>